<dbReference type="Gene3D" id="3.20.20.80">
    <property type="entry name" value="Glycosidases"/>
    <property type="match status" value="1"/>
</dbReference>
<accession>A0ABM9UNF3</accession>
<organism evidence="3 4">
    <name type="scientific">Sarcina ventriculi</name>
    <name type="common">Clostridium ventriculi</name>
    <dbReference type="NCBI Taxonomy" id="1267"/>
    <lineage>
        <taxon>Bacteria</taxon>
        <taxon>Bacillati</taxon>
        <taxon>Bacillota</taxon>
        <taxon>Clostridia</taxon>
        <taxon>Eubacteriales</taxon>
        <taxon>Clostridiaceae</taxon>
        <taxon>Sarcina</taxon>
    </lineage>
</organism>
<dbReference type="Gene3D" id="2.60.40.10">
    <property type="entry name" value="Immunoglobulins"/>
    <property type="match status" value="1"/>
</dbReference>
<dbReference type="Pfam" id="PF02922">
    <property type="entry name" value="CBM_48"/>
    <property type="match status" value="1"/>
</dbReference>
<dbReference type="RefSeq" id="WP_055257699.1">
    <property type="nucleotide sequence ID" value="NZ_CABIXL010000002.1"/>
</dbReference>
<dbReference type="InterPro" id="IPR017853">
    <property type="entry name" value="GH"/>
</dbReference>
<dbReference type="InterPro" id="IPR011840">
    <property type="entry name" value="PulA_typeI"/>
</dbReference>
<gene>
    <name evidence="3" type="primary">pulA_2</name>
    <name evidence="3" type="ORF">ERS852473_00709</name>
</gene>
<dbReference type="GO" id="GO:0051060">
    <property type="term" value="F:pullulanase activity"/>
    <property type="evidence" value="ECO:0007669"/>
    <property type="project" value="UniProtKB-EC"/>
</dbReference>
<evidence type="ECO:0000313" key="3">
    <source>
        <dbReference type="EMBL" id="CUN63846.1"/>
    </source>
</evidence>
<dbReference type="InterPro" id="IPR013783">
    <property type="entry name" value="Ig-like_fold"/>
</dbReference>
<reference evidence="3 4" key="1">
    <citation type="submission" date="2015-09" db="EMBL/GenBank/DDBJ databases">
        <authorList>
            <consortium name="Pathogen Informatics"/>
        </authorList>
    </citation>
    <scope>NUCLEOTIDE SEQUENCE [LARGE SCALE GENOMIC DNA]</scope>
    <source>
        <strain evidence="3 4">2789STDY5834858</strain>
    </source>
</reference>
<comment type="similarity">
    <text evidence="1">Belongs to the glycosyl hydrolase 13 family.</text>
</comment>
<dbReference type="EC" id="3.2.1.41" evidence="3"/>
<dbReference type="Pfam" id="PF00128">
    <property type="entry name" value="Alpha-amylase"/>
    <property type="match status" value="1"/>
</dbReference>
<protein>
    <submittedName>
        <fullName evidence="3">Pullulanase</fullName>
        <ecNumber evidence="3">3.2.1.41</ecNumber>
    </submittedName>
</protein>
<dbReference type="InterPro" id="IPR006047">
    <property type="entry name" value="GH13_cat_dom"/>
</dbReference>
<dbReference type="EMBL" id="CYZR01000002">
    <property type="protein sequence ID" value="CUN63846.1"/>
    <property type="molecule type" value="Genomic_DNA"/>
</dbReference>
<feature type="domain" description="Glycosyl hydrolase family 13 catalytic" evidence="2">
    <location>
        <begin position="274"/>
        <end position="639"/>
    </location>
</feature>
<proteinExistence type="inferred from homology"/>
<keyword evidence="3" id="KW-0326">Glycosidase</keyword>
<dbReference type="NCBIfam" id="TIGR02104">
    <property type="entry name" value="pulA_typeI"/>
    <property type="match status" value="1"/>
</dbReference>
<dbReference type="Gene3D" id="2.60.40.1180">
    <property type="entry name" value="Golgi alpha-mannosidase II"/>
    <property type="match status" value="1"/>
</dbReference>
<keyword evidence="4" id="KW-1185">Reference proteome</keyword>
<evidence type="ECO:0000259" key="2">
    <source>
        <dbReference type="SMART" id="SM00642"/>
    </source>
</evidence>
<sequence>MNKVNCKIRCAVMDLDNEIKIFLNDNYLNSDTYSFFINNKEIENFGIDVLKDRKTIIIKDIPNIIASDILEIKINDKYYKVILRNFLNKFYYDKDDLGVTFDKNRIRIKIWAPTAYRIQICLYNYYNEHIDRPCEVHEMSFNSDSGVYDVELNKINKNKYYLFKLYFKYRNDKEIDLKVKYAIDPYAKAVSVNGEKGVLLDINDKELKPKYWENDKRPFIENMEDTILYEMHIRDFTIDENSGVSQRIRGKFLGAVQEGTFYIDKESKKKCKTGIDHLKELGITHVHIMPCFDFDSVDEKKINDKSNRNWGYDPKNYNVPEGSYATNPYKPNVRIIEFREMVKKFHANGIRVVMDVVYNHMASTENLENIVPYYYFRTGDFCDLTNGSGCGNELATERPMVRKLIVDSIIHWVKNYNIDGFRFDLMELIDKETIDEIVLKVKEIDKNIIIYGEPWKADYSPLKNGTYKGSQKGKDFSIFNDTFRDAIRGDNSPSWGYINCDAHNRDKAWSVIEGLKGSIYTITKLPRESINYVSAHDNYTLWDQIEKSMDCNIENGQYQNIRDKNIFENYKVRQLVLGVGIILTAQGIPFLHSGVEFLRSKQGDHNSYRSLDNINKINWADKIKYYEVFSFIKGLIKIRKGHKAFRKSSDLDIRNNQNIFFINNDENSGVIISHLYNNSDDKWKNILVIYNATSIDDYDVNYKIPKSHSGKWNIVVNNKYAGENIIDTVDENNIPKIKSHSMLMLFE</sequence>
<dbReference type="SUPFAM" id="SSF51445">
    <property type="entry name" value="(Trans)glycosidases"/>
    <property type="match status" value="1"/>
</dbReference>
<dbReference type="CDD" id="cd02860">
    <property type="entry name" value="E_set_Pullulanase"/>
    <property type="match status" value="1"/>
</dbReference>
<dbReference type="Proteomes" id="UP000095488">
    <property type="component" value="Unassembled WGS sequence"/>
</dbReference>
<dbReference type="InterPro" id="IPR014756">
    <property type="entry name" value="Ig_E-set"/>
</dbReference>
<evidence type="ECO:0000256" key="1">
    <source>
        <dbReference type="ARBA" id="ARBA00008061"/>
    </source>
</evidence>
<dbReference type="InterPro" id="IPR004193">
    <property type="entry name" value="Glyco_hydro_13_N"/>
</dbReference>
<dbReference type="InterPro" id="IPR013780">
    <property type="entry name" value="Glyco_hydro_b"/>
</dbReference>
<keyword evidence="3" id="KW-0378">Hydrolase</keyword>
<evidence type="ECO:0000313" key="4">
    <source>
        <dbReference type="Proteomes" id="UP000095488"/>
    </source>
</evidence>
<dbReference type="SMART" id="SM00642">
    <property type="entry name" value="Aamy"/>
    <property type="match status" value="1"/>
</dbReference>
<dbReference type="PANTHER" id="PTHR43002">
    <property type="entry name" value="GLYCOGEN DEBRANCHING ENZYME"/>
    <property type="match status" value="1"/>
</dbReference>
<dbReference type="CDD" id="cd11341">
    <property type="entry name" value="AmyAc_Pullulanase_LD-like"/>
    <property type="match status" value="1"/>
</dbReference>
<name>A0ABM9UNF3_SARVE</name>
<comment type="caution">
    <text evidence="3">The sequence shown here is derived from an EMBL/GenBank/DDBJ whole genome shotgun (WGS) entry which is preliminary data.</text>
</comment>
<dbReference type="SUPFAM" id="SSF81296">
    <property type="entry name" value="E set domains"/>
    <property type="match status" value="1"/>
</dbReference>